<accession>A0A819ZMY1</accession>
<name>A0A819ZMY1_9BILA</name>
<proteinExistence type="predicted"/>
<feature type="non-terminal residue" evidence="1">
    <location>
        <position position="1"/>
    </location>
</feature>
<organism evidence="1 2">
    <name type="scientific">Adineta steineri</name>
    <dbReference type="NCBI Taxonomy" id="433720"/>
    <lineage>
        <taxon>Eukaryota</taxon>
        <taxon>Metazoa</taxon>
        <taxon>Spiralia</taxon>
        <taxon>Gnathifera</taxon>
        <taxon>Rotifera</taxon>
        <taxon>Eurotatoria</taxon>
        <taxon>Bdelloidea</taxon>
        <taxon>Adinetida</taxon>
        <taxon>Adinetidae</taxon>
        <taxon>Adineta</taxon>
    </lineage>
</organism>
<reference evidence="1" key="1">
    <citation type="submission" date="2021-02" db="EMBL/GenBank/DDBJ databases">
        <authorList>
            <person name="Nowell W R."/>
        </authorList>
    </citation>
    <scope>NUCLEOTIDE SEQUENCE</scope>
</reference>
<dbReference type="Proteomes" id="UP000663868">
    <property type="component" value="Unassembled WGS sequence"/>
</dbReference>
<evidence type="ECO:0000313" key="2">
    <source>
        <dbReference type="Proteomes" id="UP000663868"/>
    </source>
</evidence>
<gene>
    <name evidence="1" type="ORF">KXQ929_LOCUS38716</name>
</gene>
<dbReference type="EMBL" id="CAJOBB010007048">
    <property type="protein sequence ID" value="CAF4176806.1"/>
    <property type="molecule type" value="Genomic_DNA"/>
</dbReference>
<evidence type="ECO:0000313" key="1">
    <source>
        <dbReference type="EMBL" id="CAF4176806.1"/>
    </source>
</evidence>
<sequence length="82" mass="9877">YKFWNYNEPNAITTNDNWTSYTAKMDGSFFKVYFFQNEWYVSSNSRIDIKQLRKKYTQCGKTNEQLWQEAALEAGFDYSKLN</sequence>
<comment type="caution">
    <text evidence="1">The sequence shown here is derived from an EMBL/GenBank/DDBJ whole genome shotgun (WGS) entry which is preliminary data.</text>
</comment>
<dbReference type="AlphaFoldDB" id="A0A819ZMY1"/>
<protein>
    <submittedName>
        <fullName evidence="1">Uncharacterized protein</fullName>
    </submittedName>
</protein>